<comment type="caution">
    <text evidence="2">The sequence shown here is derived from an EMBL/GenBank/DDBJ whole genome shotgun (WGS) entry which is preliminary data.</text>
</comment>
<feature type="transmembrane region" description="Helical" evidence="1">
    <location>
        <begin position="44"/>
        <end position="61"/>
    </location>
</feature>
<proteinExistence type="predicted"/>
<keyword evidence="1" id="KW-0472">Membrane</keyword>
<dbReference type="EMBL" id="JARBJD010000247">
    <property type="protein sequence ID" value="KAK2945800.1"/>
    <property type="molecule type" value="Genomic_DNA"/>
</dbReference>
<evidence type="ECO:0000256" key="1">
    <source>
        <dbReference type="SAM" id="Phobius"/>
    </source>
</evidence>
<evidence type="ECO:0000313" key="2">
    <source>
        <dbReference type="EMBL" id="KAK2945800.1"/>
    </source>
</evidence>
<accession>A0ABQ9X1Z5</accession>
<protein>
    <submittedName>
        <fullName evidence="2">Uncharacterized protein</fullName>
    </submittedName>
</protein>
<organism evidence="2 3">
    <name type="scientific">Blattamonas nauphoetae</name>
    <dbReference type="NCBI Taxonomy" id="2049346"/>
    <lineage>
        <taxon>Eukaryota</taxon>
        <taxon>Metamonada</taxon>
        <taxon>Preaxostyla</taxon>
        <taxon>Oxymonadida</taxon>
        <taxon>Blattamonas</taxon>
    </lineage>
</organism>
<keyword evidence="1" id="KW-0812">Transmembrane</keyword>
<dbReference type="Proteomes" id="UP001281761">
    <property type="component" value="Unassembled WGS sequence"/>
</dbReference>
<reference evidence="2 3" key="1">
    <citation type="journal article" date="2022" name="bioRxiv">
        <title>Genomics of Preaxostyla Flagellates Illuminates Evolutionary Transitions and the Path Towards Mitochondrial Loss.</title>
        <authorList>
            <person name="Novak L.V.F."/>
            <person name="Treitli S.C."/>
            <person name="Pyrih J."/>
            <person name="Halakuc P."/>
            <person name="Pipaliya S.V."/>
            <person name="Vacek V."/>
            <person name="Brzon O."/>
            <person name="Soukal P."/>
            <person name="Eme L."/>
            <person name="Dacks J.B."/>
            <person name="Karnkowska A."/>
            <person name="Elias M."/>
            <person name="Hampl V."/>
        </authorList>
    </citation>
    <scope>NUCLEOTIDE SEQUENCE [LARGE SCALE GENOMIC DNA]</scope>
    <source>
        <strain evidence="2">NAU3</strain>
        <tissue evidence="2">Gut</tissue>
    </source>
</reference>
<name>A0ABQ9X1Z5_9EUKA</name>
<evidence type="ECO:0000313" key="3">
    <source>
        <dbReference type="Proteomes" id="UP001281761"/>
    </source>
</evidence>
<feature type="transmembrane region" description="Helical" evidence="1">
    <location>
        <begin position="20"/>
        <end position="38"/>
    </location>
</feature>
<keyword evidence="3" id="KW-1185">Reference proteome</keyword>
<keyword evidence="1" id="KW-1133">Transmembrane helix</keyword>
<gene>
    <name evidence="2" type="ORF">BLNAU_19288</name>
</gene>
<sequence>MTIRVSGEGNKTGTRFHRVIHHHFCLLILFTVVFFESWVDQDSLLGKAVLVPLSISFIFTFDRSFDVTPRKSARIRFWLSLLPKIILINNEMIRKRVDRAKWMYFQRDSISPSDNDWFHFSFKSLQRT</sequence>